<organism evidence="1 2">
    <name type="scientific">Erythrobacter rubeus</name>
    <dbReference type="NCBI Taxonomy" id="2760803"/>
    <lineage>
        <taxon>Bacteria</taxon>
        <taxon>Pseudomonadati</taxon>
        <taxon>Pseudomonadota</taxon>
        <taxon>Alphaproteobacteria</taxon>
        <taxon>Sphingomonadales</taxon>
        <taxon>Erythrobacteraceae</taxon>
        <taxon>Erythrobacter/Porphyrobacter group</taxon>
        <taxon>Erythrobacter</taxon>
    </lineage>
</organism>
<keyword evidence="2" id="KW-1185">Reference proteome</keyword>
<sequence length="414" mass="47190">MDQIDWLKLTGYDECTVVIAPVLLRELERKKINASSRKFKQRCDKTIKFLSAKMEESDPIPLRQSVALMFRDQEPLLDFSEHRLSEAVDDDHYIASGIELESETGKQVFIASGDTGLKMKLRSRSIDILELPNELRLPEEPDDDEKARRADKAELERLRNSLPTLSLGGLGDKPVAISVFREIIPDTLPTNEEMLKYPPRKAQTDFVTDESLRGLVAYSNLINEKSAERWNMRREKYESAYETWLDQHKAWLARIRKIESLRLALTNEGCSIATDVDVHMFAPPGIRFLDRDNVPVAPELPDPPDSKRQIYDPLDYIHNLTSPRISYDQETAYADDNGKGAILSVPSVKPGMTRDLPEIFIEIEDDALIGQPIQFATSISCVEREPQEARIEVRIDDGGIMPRKRIRSAREIGE</sequence>
<dbReference type="EMBL" id="JACXLC010000001">
    <property type="protein sequence ID" value="MBD2841502.1"/>
    <property type="molecule type" value="Genomic_DNA"/>
</dbReference>
<dbReference type="Proteomes" id="UP000635384">
    <property type="component" value="Unassembled WGS sequence"/>
</dbReference>
<evidence type="ECO:0000313" key="2">
    <source>
        <dbReference type="Proteomes" id="UP000635384"/>
    </source>
</evidence>
<proteinExistence type="predicted"/>
<evidence type="ECO:0008006" key="3">
    <source>
        <dbReference type="Google" id="ProtNLM"/>
    </source>
</evidence>
<protein>
    <recommendedName>
        <fullName evidence="3">PIN domain-containing protein</fullName>
    </recommendedName>
</protein>
<reference evidence="1 2" key="1">
    <citation type="submission" date="2020-09" db="EMBL/GenBank/DDBJ databases">
        <authorList>
            <person name="Yoon J.-W."/>
        </authorList>
    </citation>
    <scope>NUCLEOTIDE SEQUENCE [LARGE SCALE GENOMIC DNA]</scope>
    <source>
        <strain evidence="1 2">KMU-140</strain>
    </source>
</reference>
<accession>A0ABR8KM10</accession>
<comment type="caution">
    <text evidence="1">The sequence shown here is derived from an EMBL/GenBank/DDBJ whole genome shotgun (WGS) entry which is preliminary data.</text>
</comment>
<name>A0ABR8KM10_9SPHN</name>
<dbReference type="RefSeq" id="WP_190787040.1">
    <property type="nucleotide sequence ID" value="NZ_JACXLC010000001.1"/>
</dbReference>
<gene>
    <name evidence="1" type="ORF">IB285_04420</name>
</gene>
<evidence type="ECO:0000313" key="1">
    <source>
        <dbReference type="EMBL" id="MBD2841502.1"/>
    </source>
</evidence>